<name>A0ABW0ZUU9_9ACTN</name>
<sequence>MAHHGRRRLSDFPCRATAVDLGSATVRMHVHGRGIVVSQPSAIARSTRTGRMLATGTSALTLASNERGVTLVHPIRDGVPADVDETESLLRFLLRAHHRMRHMAKPDMAIAVPSAINQVHQGAVRAAAFNAGARRLLLVPVPVAAAFGAGLPGSGEDVAIIADVGAQVTDVGVLLGGELVGSHTALVGGAAMDQAVMARARWGYGLHIGPVTAEAAKLELGTATPDRTPDRVTVVHGKDRHSDLPCRAVMSSADVHDAIAPALRAIVRAVRTAVAAAPPEMARDFLSVGVTLTGGAARLHGLDELIRRETGLRAQVAPNAAEAVVLGAAEMLRPVHQRPTAGPALDRVRTGAEEPRIAVHAPAEEPLRVAETP</sequence>
<proteinExistence type="inferred from homology"/>
<organism evidence="7 8">
    <name type="scientific">Actinomadura rugatobispora</name>
    <dbReference type="NCBI Taxonomy" id="1994"/>
    <lineage>
        <taxon>Bacteria</taxon>
        <taxon>Bacillati</taxon>
        <taxon>Actinomycetota</taxon>
        <taxon>Actinomycetes</taxon>
        <taxon>Streptosporangiales</taxon>
        <taxon>Thermomonosporaceae</taxon>
        <taxon>Actinomadura</taxon>
    </lineage>
</organism>
<keyword evidence="4" id="KW-0067">ATP-binding</keyword>
<accession>A0ABW0ZUU9</accession>
<dbReference type="Proteomes" id="UP001596074">
    <property type="component" value="Unassembled WGS sequence"/>
</dbReference>
<evidence type="ECO:0000256" key="5">
    <source>
        <dbReference type="ARBA" id="ARBA00022960"/>
    </source>
</evidence>
<comment type="similarity">
    <text evidence="6">Belongs to the FtsA/MreB family.</text>
</comment>
<dbReference type="Pfam" id="PF06723">
    <property type="entry name" value="MreB_Mbl"/>
    <property type="match status" value="1"/>
</dbReference>
<dbReference type="RefSeq" id="WP_378280788.1">
    <property type="nucleotide sequence ID" value="NZ_JBHSON010000006.1"/>
</dbReference>
<gene>
    <name evidence="7" type="ORF">ACFPZN_06020</name>
</gene>
<evidence type="ECO:0000256" key="6">
    <source>
        <dbReference type="ARBA" id="ARBA00023458"/>
    </source>
</evidence>
<keyword evidence="2" id="KW-0963">Cytoplasm</keyword>
<dbReference type="PANTHER" id="PTHR42749">
    <property type="entry name" value="CELL SHAPE-DETERMINING PROTEIN MREB"/>
    <property type="match status" value="1"/>
</dbReference>
<dbReference type="InterPro" id="IPR004753">
    <property type="entry name" value="MreB"/>
</dbReference>
<dbReference type="SUPFAM" id="SSF53067">
    <property type="entry name" value="Actin-like ATPase domain"/>
    <property type="match status" value="2"/>
</dbReference>
<evidence type="ECO:0000313" key="7">
    <source>
        <dbReference type="EMBL" id="MFC5745163.1"/>
    </source>
</evidence>
<evidence type="ECO:0000256" key="1">
    <source>
        <dbReference type="ARBA" id="ARBA00004496"/>
    </source>
</evidence>
<reference evidence="8" key="1">
    <citation type="journal article" date="2019" name="Int. J. Syst. Evol. Microbiol.">
        <title>The Global Catalogue of Microorganisms (GCM) 10K type strain sequencing project: providing services to taxonomists for standard genome sequencing and annotation.</title>
        <authorList>
            <consortium name="The Broad Institute Genomics Platform"/>
            <consortium name="The Broad Institute Genome Sequencing Center for Infectious Disease"/>
            <person name="Wu L."/>
            <person name="Ma J."/>
        </authorList>
    </citation>
    <scope>NUCLEOTIDE SEQUENCE [LARGE SCALE GENOMIC DNA]</scope>
    <source>
        <strain evidence="8">KCTC 42087</strain>
    </source>
</reference>
<evidence type="ECO:0000256" key="3">
    <source>
        <dbReference type="ARBA" id="ARBA00022741"/>
    </source>
</evidence>
<dbReference type="EMBL" id="JBHSON010000006">
    <property type="protein sequence ID" value="MFC5745163.1"/>
    <property type="molecule type" value="Genomic_DNA"/>
</dbReference>
<keyword evidence="5" id="KW-0133">Cell shape</keyword>
<evidence type="ECO:0000256" key="4">
    <source>
        <dbReference type="ARBA" id="ARBA00022840"/>
    </source>
</evidence>
<evidence type="ECO:0000256" key="2">
    <source>
        <dbReference type="ARBA" id="ARBA00022490"/>
    </source>
</evidence>
<keyword evidence="8" id="KW-1185">Reference proteome</keyword>
<dbReference type="Gene3D" id="3.30.420.40">
    <property type="match status" value="2"/>
</dbReference>
<dbReference type="InterPro" id="IPR043129">
    <property type="entry name" value="ATPase_NBD"/>
</dbReference>
<evidence type="ECO:0000313" key="8">
    <source>
        <dbReference type="Proteomes" id="UP001596074"/>
    </source>
</evidence>
<dbReference type="PRINTS" id="PR01652">
    <property type="entry name" value="SHAPEPROTEIN"/>
</dbReference>
<comment type="caution">
    <text evidence="7">The sequence shown here is derived from an EMBL/GenBank/DDBJ whole genome shotgun (WGS) entry which is preliminary data.</text>
</comment>
<dbReference type="InterPro" id="IPR056546">
    <property type="entry name" value="MreB_MamK-like"/>
</dbReference>
<protein>
    <submittedName>
        <fullName evidence="7">Rod shape-determining protein</fullName>
    </submittedName>
</protein>
<dbReference type="PANTHER" id="PTHR42749:SF1">
    <property type="entry name" value="CELL SHAPE-DETERMINING PROTEIN MREB"/>
    <property type="match status" value="1"/>
</dbReference>
<keyword evidence="3" id="KW-0547">Nucleotide-binding</keyword>
<comment type="subcellular location">
    <subcellularLocation>
        <location evidence="1">Cytoplasm</location>
    </subcellularLocation>
</comment>